<dbReference type="SUPFAM" id="SSF52266">
    <property type="entry name" value="SGNH hydrolase"/>
    <property type="match status" value="1"/>
</dbReference>
<evidence type="ECO:0000313" key="3">
    <source>
        <dbReference type="EMBL" id="AEV29630.1"/>
    </source>
</evidence>
<reference evidence="3 4" key="1">
    <citation type="submission" date="2011-11" db="EMBL/GenBank/DDBJ databases">
        <title>Complete sequence of Spirochaeta sp. grapes.</title>
        <authorList>
            <consortium name="US DOE Joint Genome Institute"/>
            <person name="Lucas S."/>
            <person name="Han J."/>
            <person name="Lapidus A."/>
            <person name="Cheng J.-F."/>
            <person name="Goodwin L."/>
            <person name="Pitluck S."/>
            <person name="Peters L."/>
            <person name="Ovchinnikova G."/>
            <person name="Munk A.C."/>
            <person name="Detter J.C."/>
            <person name="Han C."/>
            <person name="Tapia R."/>
            <person name="Land M."/>
            <person name="Hauser L."/>
            <person name="Kyrpides N."/>
            <person name="Ivanova N."/>
            <person name="Pagani I."/>
            <person name="Ritalahtilisa K."/>
            <person name="Loeffler F."/>
            <person name="Woyke T."/>
        </authorList>
    </citation>
    <scope>NUCLEOTIDE SEQUENCE [LARGE SCALE GENOMIC DNA]</scope>
    <source>
        <strain evidence="4">ATCC BAA-1885 / DSM 22778 / Grapes</strain>
    </source>
</reference>
<dbReference type="PANTHER" id="PTHR30383:SF29">
    <property type="entry name" value="SGNH HYDROLASE-TYPE ESTERASE DOMAIN-CONTAINING PROTEIN"/>
    <property type="match status" value="1"/>
</dbReference>
<dbReference type="InterPro" id="IPR013830">
    <property type="entry name" value="SGNH_hydro"/>
</dbReference>
<gene>
    <name evidence="3" type="ordered locus">SpiGrapes_1835</name>
</gene>
<dbReference type="InterPro" id="IPR051532">
    <property type="entry name" value="Ester_Hydrolysis_Enzymes"/>
</dbReference>
<dbReference type="CDD" id="cd01839">
    <property type="entry name" value="SGNH_arylesterase_like"/>
    <property type="match status" value="1"/>
</dbReference>
<dbReference type="EMBL" id="CP003155">
    <property type="protein sequence ID" value="AEV29630.1"/>
    <property type="molecule type" value="Genomic_DNA"/>
</dbReference>
<dbReference type="Proteomes" id="UP000005632">
    <property type="component" value="Chromosome"/>
</dbReference>
<protein>
    <submittedName>
        <fullName evidence="3">Lysophospholipase L1-like esterase</fullName>
    </submittedName>
</protein>
<dbReference type="GO" id="GO:0016788">
    <property type="term" value="F:hydrolase activity, acting on ester bonds"/>
    <property type="evidence" value="ECO:0007669"/>
    <property type="project" value="UniProtKB-ARBA"/>
</dbReference>
<keyword evidence="4" id="KW-1185">Reference proteome</keyword>
<name>G8QY65_SPHPG</name>
<sequence>MYNILCFGDSNTFGTNPSGGRWARTVRWTGLLQDYLGSDYYLIEEGLGGRNTLFDDPLEPGRNGLALLPVSLKSHKPLDLVILSLGTNDCKVHFNANARVIAKGMETLVKTILQFPYGEGYPLPKVLVISPIHIGADIEHSPFVSFDQSSYRKSLALAPLFEQVAQSYGCLFLDASLVASPSTIDQLHMDAQGHENLAKALVPILQQLFGDERQLFLEEELPESESEQEIETLEIPSAEEESITSLQIAPIEPQGKKAHRGLTFRIPGFSKKKGD</sequence>
<proteinExistence type="predicted"/>
<feature type="domain" description="SGNH hydrolase-type esterase" evidence="2">
    <location>
        <begin position="6"/>
        <end position="195"/>
    </location>
</feature>
<evidence type="ECO:0000313" key="4">
    <source>
        <dbReference type="Proteomes" id="UP000005632"/>
    </source>
</evidence>
<dbReference type="PANTHER" id="PTHR30383">
    <property type="entry name" value="THIOESTERASE 1/PROTEASE 1/LYSOPHOSPHOLIPASE L1"/>
    <property type="match status" value="1"/>
</dbReference>
<feature type="region of interest" description="Disordered" evidence="1">
    <location>
        <begin position="221"/>
        <end position="240"/>
    </location>
</feature>
<dbReference type="InterPro" id="IPR036514">
    <property type="entry name" value="SGNH_hydro_sf"/>
</dbReference>
<dbReference type="KEGG" id="sgp:SpiGrapes_1835"/>
<accession>G8QY65</accession>
<organism evidence="3 4">
    <name type="scientific">Sphaerochaeta pleomorpha (strain ATCC BAA-1885 / DSM 22778 / Grapes)</name>
    <dbReference type="NCBI Taxonomy" id="158190"/>
    <lineage>
        <taxon>Bacteria</taxon>
        <taxon>Pseudomonadati</taxon>
        <taxon>Spirochaetota</taxon>
        <taxon>Spirochaetia</taxon>
        <taxon>Spirochaetales</taxon>
        <taxon>Sphaerochaetaceae</taxon>
        <taxon>Sphaerochaeta</taxon>
    </lineage>
</organism>
<dbReference type="OrthoDB" id="164654at2"/>
<dbReference type="STRING" id="158190.SpiGrapes_1835"/>
<dbReference type="RefSeq" id="WP_014270473.1">
    <property type="nucleotide sequence ID" value="NC_016633.1"/>
</dbReference>
<dbReference type="eggNOG" id="COG2755">
    <property type="taxonomic scope" value="Bacteria"/>
</dbReference>
<dbReference type="AlphaFoldDB" id="G8QY65"/>
<dbReference type="Pfam" id="PF13472">
    <property type="entry name" value="Lipase_GDSL_2"/>
    <property type="match status" value="1"/>
</dbReference>
<evidence type="ECO:0000259" key="2">
    <source>
        <dbReference type="Pfam" id="PF13472"/>
    </source>
</evidence>
<evidence type="ECO:0000256" key="1">
    <source>
        <dbReference type="SAM" id="MobiDB-lite"/>
    </source>
</evidence>
<dbReference type="Gene3D" id="3.40.50.1110">
    <property type="entry name" value="SGNH hydrolase"/>
    <property type="match status" value="1"/>
</dbReference>
<dbReference type="HOGENOM" id="CLU_088167_0_0_12"/>